<dbReference type="PROSITE" id="PS50056">
    <property type="entry name" value="TYR_PHOSPHATASE_2"/>
    <property type="match status" value="1"/>
</dbReference>
<sequence>MEICTLGGCIALVGDEINTVASATLQSNAFLEHRPNGFKPSPFPYHITLLSKAELRTLSDKSPPKDLLQLVLAALGPSSHRVHYLGLGEVTRFGEHALFVVCIWAKGQTVRKQLGLPPKHFHITLSAHDIHGVDKGLSTLLLPLDDSHTSPTLLDHLTYTLLVMQDYSQAQQYAVQLCVKDAGSEKGFLRLGDISLKTWKFKLAMLAFSRAFERSSSEQSEEYCVQKILLCSKETEWGTVFAEEEASQLPGELITVLVKPWPSALRGRIGITGYRSTMCRQPRDRIYIPAPLKATNFVSFYTIPRYFSWLIPFRIALMSVPRSSLDVAALASPHIGIRHIITLTEERHLPSDWFPERLGVKNTFIPVPDFHPLSIEQMDSIVGLMREEGNFPMLIHCMGGKGRSGLVAACYLAAFGFSNIPTDHTPDQPAMTASEAIRQLRAIRPVSVENGQQEELVSKWCSVIWKRRSVFPIAIPEPPPCSVEIEGSLYPDSNFFVFVGLPGAGKSWVAKALLARNPTRWKWCSQDEAGSRITCENEVGRFNGKSKLILDRCNTSLDDRRRWLALASHWSLSPICVSFEYDRDLCTSRAQTRLGHPTLPPGNRVRNAVEQMHNLYVAPSLHEGFSAIVHIRSIAAAEEFIERVSPPITLLKFPRTEHLLNLGAATSDDLISPRANTSFTLRSSERVVITEKVDGANMGFSLSADRTQILVQNRSHYVTSNTHEQFRKLDQWVDAHREDLYNLLDRDDVFAQRYILYGEWMAATHSVAYSSLPDWFLAFDLFDRSTGVFVDRDTLEGLLVGTSIRLVPILHRGQMLDENVLKEMVQTRSLFCDGPVEGVYVKVENDGKIVIRGKVVRGDFIAGNEHWTRGGIRLNQISQTLDDSA</sequence>
<dbReference type="PANTHER" id="PTHR43883:SF1">
    <property type="entry name" value="GLUCONOKINASE"/>
    <property type="match status" value="1"/>
</dbReference>
<name>A0A8K0UKS5_9AGAR</name>
<dbReference type="GO" id="GO:0016791">
    <property type="term" value="F:phosphatase activity"/>
    <property type="evidence" value="ECO:0007669"/>
    <property type="project" value="UniProtKB-ARBA"/>
</dbReference>
<gene>
    <name evidence="3" type="ORF">BXZ70DRAFT_896555</name>
</gene>
<keyword evidence="4" id="KW-1185">Reference proteome</keyword>
<dbReference type="InterPro" id="IPR027417">
    <property type="entry name" value="P-loop_NTPase"/>
</dbReference>
<dbReference type="Pfam" id="PF22784">
    <property type="entry name" value="PTP-SAK"/>
    <property type="match status" value="1"/>
</dbReference>
<dbReference type="GO" id="GO:0016874">
    <property type="term" value="F:ligase activity"/>
    <property type="evidence" value="ECO:0007669"/>
    <property type="project" value="UniProtKB-KW"/>
</dbReference>
<protein>
    <submittedName>
        <fullName evidence="3">ATP dependent DNA ligase</fullName>
    </submittedName>
</protein>
<dbReference type="PANTHER" id="PTHR43883">
    <property type="entry name" value="SLR0207 PROTEIN"/>
    <property type="match status" value="1"/>
</dbReference>
<comment type="caution">
    <text evidence="3">The sequence shown here is derived from an EMBL/GenBank/DDBJ whole genome shotgun (WGS) entry which is preliminary data.</text>
</comment>
<dbReference type="Pfam" id="PF13671">
    <property type="entry name" value="AAA_33"/>
    <property type="match status" value="1"/>
</dbReference>
<feature type="domain" description="Tyrosine specific protein phosphatases" evidence="2">
    <location>
        <begin position="372"/>
        <end position="455"/>
    </location>
</feature>
<dbReference type="Pfam" id="PF09414">
    <property type="entry name" value="RNA_ligase"/>
    <property type="match status" value="1"/>
</dbReference>
<dbReference type="AlphaFoldDB" id="A0A8K0UKS5"/>
<dbReference type="SUPFAM" id="SSF52799">
    <property type="entry name" value="(Phosphotyrosine protein) phosphatases II"/>
    <property type="match status" value="1"/>
</dbReference>
<dbReference type="EMBL" id="JAEVFJ010000025">
    <property type="protein sequence ID" value="KAH8094703.1"/>
    <property type="molecule type" value="Genomic_DNA"/>
</dbReference>
<dbReference type="Gene3D" id="3.40.50.300">
    <property type="entry name" value="P-loop containing nucleotide triphosphate hydrolases"/>
    <property type="match status" value="1"/>
</dbReference>
<dbReference type="Gene3D" id="3.30.470.30">
    <property type="entry name" value="DNA ligase/mRNA capping enzyme"/>
    <property type="match status" value="1"/>
</dbReference>
<evidence type="ECO:0000313" key="3">
    <source>
        <dbReference type="EMBL" id="KAH8094703.1"/>
    </source>
</evidence>
<dbReference type="InterPro" id="IPR054498">
    <property type="entry name" value="2H-SAK"/>
</dbReference>
<dbReference type="InterPro" id="IPR021122">
    <property type="entry name" value="RNA_ligase_dom_REL/Rnl2"/>
</dbReference>
<keyword evidence="1" id="KW-0378">Hydrolase</keyword>
<evidence type="ECO:0000313" key="4">
    <source>
        <dbReference type="Proteomes" id="UP000813824"/>
    </source>
</evidence>
<organism evidence="3 4">
    <name type="scientific">Cristinia sonorae</name>
    <dbReference type="NCBI Taxonomy" id="1940300"/>
    <lineage>
        <taxon>Eukaryota</taxon>
        <taxon>Fungi</taxon>
        <taxon>Dikarya</taxon>
        <taxon>Basidiomycota</taxon>
        <taxon>Agaricomycotina</taxon>
        <taxon>Agaricomycetes</taxon>
        <taxon>Agaricomycetidae</taxon>
        <taxon>Agaricales</taxon>
        <taxon>Pleurotineae</taxon>
        <taxon>Stephanosporaceae</taxon>
        <taxon>Cristinia</taxon>
    </lineage>
</organism>
<dbReference type="InterPro" id="IPR016130">
    <property type="entry name" value="Tyr_Pase_AS"/>
</dbReference>
<dbReference type="OrthoDB" id="432447at2759"/>
<dbReference type="Pfam" id="PF22547">
    <property type="entry name" value="2H-SAK"/>
    <property type="match status" value="1"/>
</dbReference>
<keyword evidence="3" id="KW-0436">Ligase</keyword>
<dbReference type="InterPro" id="IPR057023">
    <property type="entry name" value="PTP-SAK"/>
</dbReference>
<dbReference type="Proteomes" id="UP000813824">
    <property type="component" value="Unassembled WGS sequence"/>
</dbReference>
<evidence type="ECO:0000256" key="1">
    <source>
        <dbReference type="ARBA" id="ARBA00022801"/>
    </source>
</evidence>
<evidence type="ECO:0000259" key="2">
    <source>
        <dbReference type="PROSITE" id="PS50056"/>
    </source>
</evidence>
<dbReference type="SUPFAM" id="SSF52540">
    <property type="entry name" value="P-loop containing nucleoside triphosphate hydrolases"/>
    <property type="match status" value="1"/>
</dbReference>
<dbReference type="InterPro" id="IPR000387">
    <property type="entry name" value="Tyr_Pase_dom"/>
</dbReference>
<dbReference type="Gene3D" id="3.90.190.10">
    <property type="entry name" value="Protein tyrosine phosphatase superfamily"/>
    <property type="match status" value="1"/>
</dbReference>
<reference evidence="3" key="1">
    <citation type="journal article" date="2021" name="New Phytol.">
        <title>Evolutionary innovations through gain and loss of genes in the ectomycorrhizal Boletales.</title>
        <authorList>
            <person name="Wu G."/>
            <person name="Miyauchi S."/>
            <person name="Morin E."/>
            <person name="Kuo A."/>
            <person name="Drula E."/>
            <person name="Varga T."/>
            <person name="Kohler A."/>
            <person name="Feng B."/>
            <person name="Cao Y."/>
            <person name="Lipzen A."/>
            <person name="Daum C."/>
            <person name="Hundley H."/>
            <person name="Pangilinan J."/>
            <person name="Johnson J."/>
            <person name="Barry K."/>
            <person name="LaButti K."/>
            <person name="Ng V."/>
            <person name="Ahrendt S."/>
            <person name="Min B."/>
            <person name="Choi I.G."/>
            <person name="Park H."/>
            <person name="Plett J.M."/>
            <person name="Magnuson J."/>
            <person name="Spatafora J.W."/>
            <person name="Nagy L.G."/>
            <person name="Henrissat B."/>
            <person name="Grigoriev I.V."/>
            <person name="Yang Z.L."/>
            <person name="Xu J."/>
            <person name="Martin F.M."/>
        </authorList>
    </citation>
    <scope>NUCLEOTIDE SEQUENCE</scope>
    <source>
        <strain evidence="3">KKN 215</strain>
    </source>
</reference>
<dbReference type="InterPro" id="IPR052732">
    <property type="entry name" value="Cell-binding_unc_protein"/>
</dbReference>
<proteinExistence type="predicted"/>
<accession>A0A8K0UKS5</accession>
<dbReference type="SUPFAM" id="SSF56091">
    <property type="entry name" value="DNA ligase/mRNA capping enzyme, catalytic domain"/>
    <property type="match status" value="1"/>
</dbReference>
<dbReference type="PROSITE" id="PS00383">
    <property type="entry name" value="TYR_PHOSPHATASE_1"/>
    <property type="match status" value="1"/>
</dbReference>
<dbReference type="InterPro" id="IPR029021">
    <property type="entry name" value="Prot-tyrosine_phosphatase-like"/>
</dbReference>